<feature type="transmembrane region" description="Helical" evidence="5">
    <location>
        <begin position="165"/>
        <end position="189"/>
    </location>
</feature>
<dbReference type="GO" id="GO:0016491">
    <property type="term" value="F:oxidoreductase activity"/>
    <property type="evidence" value="ECO:0007669"/>
    <property type="project" value="InterPro"/>
</dbReference>
<reference evidence="7 8" key="1">
    <citation type="journal article" date="2015" name="BMC Genomics">
        <title>Gene expression during zombie ant biting behavior reflects the complexity underlying fungal parasitic behavioral manipulation.</title>
        <authorList>
            <person name="de Bekker C."/>
            <person name="Ohm R.A."/>
            <person name="Loreto R.G."/>
            <person name="Sebastian A."/>
            <person name="Albert I."/>
            <person name="Merrow M."/>
            <person name="Brachmann A."/>
            <person name="Hughes D.P."/>
        </authorList>
    </citation>
    <scope>NUCLEOTIDE SEQUENCE [LARGE SCALE GENOMIC DNA]</scope>
    <source>
        <strain evidence="7 8">SC16a</strain>
    </source>
</reference>
<dbReference type="Pfam" id="PF04116">
    <property type="entry name" value="FA_hydroxylase"/>
    <property type="match status" value="1"/>
</dbReference>
<evidence type="ECO:0000259" key="6">
    <source>
        <dbReference type="Pfam" id="PF04116"/>
    </source>
</evidence>
<comment type="subcellular location">
    <subcellularLocation>
        <location evidence="1">Membrane</location>
    </subcellularLocation>
</comment>
<evidence type="ECO:0000256" key="1">
    <source>
        <dbReference type="ARBA" id="ARBA00004370"/>
    </source>
</evidence>
<evidence type="ECO:0000313" key="7">
    <source>
        <dbReference type="EMBL" id="PFH62477.1"/>
    </source>
</evidence>
<accession>A0A2A9PNL2</accession>
<dbReference type="STRING" id="268505.A0A2A9PNL2"/>
<comment type="caution">
    <text evidence="7">The sequence shown here is derived from an EMBL/GenBank/DDBJ whole genome shotgun (WGS) entry which is preliminary data.</text>
</comment>
<dbReference type="Proteomes" id="UP000037136">
    <property type="component" value="Unassembled WGS sequence"/>
</dbReference>
<keyword evidence="3 5" id="KW-1133">Transmembrane helix</keyword>
<feature type="transmembrane region" description="Helical" evidence="5">
    <location>
        <begin position="124"/>
        <end position="145"/>
    </location>
</feature>
<dbReference type="GO" id="GO:0005506">
    <property type="term" value="F:iron ion binding"/>
    <property type="evidence" value="ECO:0007669"/>
    <property type="project" value="InterPro"/>
</dbReference>
<dbReference type="PANTHER" id="PTHR11863">
    <property type="entry name" value="STEROL DESATURASE"/>
    <property type="match status" value="1"/>
</dbReference>
<keyword evidence="4 5" id="KW-0472">Membrane</keyword>
<name>A0A2A9PNL2_OPHUN</name>
<dbReference type="OrthoDB" id="408954at2759"/>
<feature type="domain" description="Fatty acid hydroxylase" evidence="6">
    <location>
        <begin position="175"/>
        <end position="310"/>
    </location>
</feature>
<keyword evidence="8" id="KW-1185">Reference proteome</keyword>
<organism evidence="7 8">
    <name type="scientific">Ophiocordyceps unilateralis</name>
    <name type="common">Zombie-ant fungus</name>
    <name type="synonym">Torrubia unilateralis</name>
    <dbReference type="NCBI Taxonomy" id="268505"/>
    <lineage>
        <taxon>Eukaryota</taxon>
        <taxon>Fungi</taxon>
        <taxon>Dikarya</taxon>
        <taxon>Ascomycota</taxon>
        <taxon>Pezizomycotina</taxon>
        <taxon>Sordariomycetes</taxon>
        <taxon>Hypocreomycetidae</taxon>
        <taxon>Hypocreales</taxon>
        <taxon>Ophiocordycipitaceae</taxon>
        <taxon>Ophiocordyceps</taxon>
    </lineage>
</organism>
<gene>
    <name evidence="7" type="ORF">XA68_13379</name>
</gene>
<dbReference type="InterPro" id="IPR006694">
    <property type="entry name" value="Fatty_acid_hydroxylase"/>
</dbReference>
<dbReference type="GO" id="GO:0008610">
    <property type="term" value="P:lipid biosynthetic process"/>
    <property type="evidence" value="ECO:0007669"/>
    <property type="project" value="InterPro"/>
</dbReference>
<protein>
    <recommendedName>
        <fullName evidence="6">Fatty acid hydroxylase domain-containing protein</fullName>
    </recommendedName>
</protein>
<sequence>MTVQDAFGSEPYTLRPKPPLFSGISDLHLSLICPIAVHWLTSAGFEICDRFGWMSQYRLHTTAEELARNRVTRLKCFLVTLQCQGLQMLLGIILGAFGEGDMTGSEKHDEAIWIHRVRAAMEGFVILLSLTGIDFPALQATLWRFMPFLSTPGHAQLDVLIGSFVYWYIVPAFQFIFALITADACMYFIHRLGHTNKWIYKHIHSTHHRLYVPYSWGGSYNHPMDSLFLDGISYAIGCWASGISIRLSIFLFGYATFKNVLDHCGYVFPWNPIRSITGTDTSFHDVHHQSWGLKTNFGAHLSIWDRLMGTYFDDEALISRLRVKNRIAAENMMSRLS</sequence>
<evidence type="ECO:0000256" key="5">
    <source>
        <dbReference type="SAM" id="Phobius"/>
    </source>
</evidence>
<evidence type="ECO:0000313" key="8">
    <source>
        <dbReference type="Proteomes" id="UP000037136"/>
    </source>
</evidence>
<dbReference type="AlphaFoldDB" id="A0A2A9PNL2"/>
<dbReference type="InterPro" id="IPR050307">
    <property type="entry name" value="Sterol_Desaturase_Related"/>
</dbReference>
<evidence type="ECO:0000256" key="4">
    <source>
        <dbReference type="ARBA" id="ARBA00023136"/>
    </source>
</evidence>
<proteinExistence type="predicted"/>
<dbReference type="EMBL" id="LAZP02000027">
    <property type="protein sequence ID" value="PFH62477.1"/>
    <property type="molecule type" value="Genomic_DNA"/>
</dbReference>
<keyword evidence="2 5" id="KW-0812">Transmembrane</keyword>
<dbReference type="GO" id="GO:0016020">
    <property type="term" value="C:membrane"/>
    <property type="evidence" value="ECO:0007669"/>
    <property type="project" value="UniProtKB-SubCell"/>
</dbReference>
<evidence type="ECO:0000256" key="3">
    <source>
        <dbReference type="ARBA" id="ARBA00022989"/>
    </source>
</evidence>
<evidence type="ECO:0000256" key="2">
    <source>
        <dbReference type="ARBA" id="ARBA00022692"/>
    </source>
</evidence>
<reference evidence="7 8" key="2">
    <citation type="journal article" date="2017" name="Sci. Rep.">
        <title>Ant-infecting Ophiocordyceps genomes reveal a high diversity of potential behavioral manipulation genes and a possible major role for enterotoxins.</title>
        <authorList>
            <person name="de Bekker C."/>
            <person name="Ohm R.A."/>
            <person name="Evans H.C."/>
            <person name="Brachmann A."/>
            <person name="Hughes D.P."/>
        </authorList>
    </citation>
    <scope>NUCLEOTIDE SEQUENCE [LARGE SCALE GENOMIC DNA]</scope>
    <source>
        <strain evidence="7 8">SC16a</strain>
    </source>
</reference>